<dbReference type="Gene3D" id="3.40.50.300">
    <property type="entry name" value="P-loop containing nucleotide triphosphate hydrolases"/>
    <property type="match status" value="1"/>
</dbReference>
<evidence type="ECO:0000256" key="2">
    <source>
        <dbReference type="SAM" id="MobiDB-lite"/>
    </source>
</evidence>
<evidence type="ECO:0000313" key="3">
    <source>
        <dbReference type="EMBL" id="SEJ05695.1"/>
    </source>
</evidence>
<gene>
    <name evidence="3" type="ORF">SAMN05444271_11851</name>
</gene>
<dbReference type="EMBL" id="FNYR01000018">
    <property type="protein sequence ID" value="SEJ05695.1"/>
    <property type="molecule type" value="Genomic_DNA"/>
</dbReference>
<dbReference type="PANTHER" id="PTHR45615">
    <property type="entry name" value="MYOSIN HEAVY CHAIN, NON-MUSCLE"/>
    <property type="match status" value="1"/>
</dbReference>
<dbReference type="SUPFAM" id="SSF52540">
    <property type="entry name" value="P-loop containing nucleoside triphosphate hydrolases"/>
    <property type="match status" value="2"/>
</dbReference>
<organism evidence="3 4">
    <name type="scientific">Halohasta litchfieldiae</name>
    <dbReference type="NCBI Taxonomy" id="1073996"/>
    <lineage>
        <taxon>Archaea</taxon>
        <taxon>Methanobacteriati</taxon>
        <taxon>Methanobacteriota</taxon>
        <taxon>Stenosarchaea group</taxon>
        <taxon>Halobacteria</taxon>
        <taxon>Halobacteriales</taxon>
        <taxon>Haloferacaceae</taxon>
        <taxon>Halohasta</taxon>
    </lineage>
</organism>
<evidence type="ECO:0000256" key="1">
    <source>
        <dbReference type="SAM" id="Coils"/>
    </source>
</evidence>
<accession>A0A1H6W086</accession>
<dbReference type="KEGG" id="hae:halTADL_2657"/>
<accession>A0A2H4Q4U1</accession>
<name>A0A1H6W086_9EURY</name>
<feature type="region of interest" description="Disordered" evidence="2">
    <location>
        <begin position="302"/>
        <end position="326"/>
    </location>
</feature>
<keyword evidence="4" id="KW-1185">Reference proteome</keyword>
<dbReference type="AlphaFoldDB" id="A0A1H6W086"/>
<protein>
    <submittedName>
        <fullName evidence="3">AAA domain-containing protein</fullName>
    </submittedName>
</protein>
<feature type="coiled-coil region" evidence="1">
    <location>
        <begin position="139"/>
        <end position="253"/>
    </location>
</feature>
<evidence type="ECO:0000313" key="4">
    <source>
        <dbReference type="Proteomes" id="UP000198888"/>
    </source>
</evidence>
<dbReference type="NCBIfam" id="NF045487">
    <property type="entry name" value="ASRP"/>
    <property type="match status" value="1"/>
</dbReference>
<sequence>MSHTRPDQQATQIEITNIGGIDQSSLTLHSGVNVLAGKNATNRTSFLQALMAVCGSEQATLKADADQGQVTLSSGDQQYTRTISRRNGVVSYDGEPYLDDPILADLFAFLLEDNEARQAVARGDNLREILMRPVDTAAIEREIEERQSEREEIDTQLQRLDSLEEQLPTLEADRDALEDEIAEKKSELAAKNSQIESLDTTVDETREQKDAYESKLDALSQARQERQRIERRIDSERESIESLRTDRNEIAEQVAEYDAVPESRISEIDGEVQHLRGQIQQINSTVSDLQSVIQFNEEFLAEDQPSSLQTLDDDPESSGSEITEQLVSDSTEVTCWTCGSNVETTQIDSTLDELRAIRNDKMDQRQTFQDQVDELEAEKSSLEQAQQTHDRLQQQLADVEREIDDRTAKLDGLEAQQADIQTRIDTLESEVDAFENVEQSEILDLQKETSRIEVEIEQLTADLESIEAEISDIESQLDDRDHLEAQREQLSSELAGLRTKIEDLQTDAVDEFNSHMDSLLDRLGYDNLERIWIERTEKEVREGRRKISKDQFELHVVRSTDSGTVYEDVVDHLSESERELTGLVFALAGYLVHEVYDHVPFMLLDSVEAIDADRIARLVDYLGGYSDYLVVALLEEDARALDDSYPRIESI</sequence>
<dbReference type="OrthoDB" id="241568at2157"/>
<dbReference type="Gene3D" id="1.10.287.1490">
    <property type="match status" value="1"/>
</dbReference>
<dbReference type="GeneID" id="35003427"/>
<feature type="coiled-coil region" evidence="1">
    <location>
        <begin position="358"/>
        <end position="507"/>
    </location>
</feature>
<proteinExistence type="predicted"/>
<dbReference type="Proteomes" id="UP000198888">
    <property type="component" value="Unassembled WGS sequence"/>
</dbReference>
<dbReference type="PANTHER" id="PTHR45615:SF80">
    <property type="entry name" value="GRIP DOMAIN-CONTAINING PROTEIN"/>
    <property type="match status" value="1"/>
</dbReference>
<dbReference type="InterPro" id="IPR027417">
    <property type="entry name" value="P-loop_NTPase"/>
</dbReference>
<feature type="compositionally biased region" description="Polar residues" evidence="2">
    <location>
        <begin position="317"/>
        <end position="326"/>
    </location>
</feature>
<keyword evidence="1" id="KW-0175">Coiled coil</keyword>
<dbReference type="RefSeq" id="WP_089673029.1">
    <property type="nucleotide sequence ID" value="NZ_CP024845.1"/>
</dbReference>
<dbReference type="STRING" id="1073996.SAMN05444271_11851"/>
<reference evidence="3 4" key="1">
    <citation type="submission" date="2016-10" db="EMBL/GenBank/DDBJ databases">
        <authorList>
            <person name="de Groot N.N."/>
        </authorList>
    </citation>
    <scope>NUCLEOTIDE SEQUENCE [LARGE SCALE GENOMIC DNA]</scope>
    <source>
        <strain evidence="3 4">DSM 22187</strain>
    </source>
</reference>